<dbReference type="EMBL" id="PVSR01000001">
    <property type="protein sequence ID" value="PRW64969.1"/>
    <property type="molecule type" value="Genomic_DNA"/>
</dbReference>
<feature type="domain" description="PII-uridylyltransferase/Glutamine-synthetase adenylyltransferase" evidence="9">
    <location>
        <begin position="356"/>
        <end position="502"/>
    </location>
</feature>
<organism evidence="10 11">
    <name type="scientific">Actinopolyspora mortivallis</name>
    <dbReference type="NCBI Taxonomy" id="33906"/>
    <lineage>
        <taxon>Bacteria</taxon>
        <taxon>Bacillati</taxon>
        <taxon>Actinomycetota</taxon>
        <taxon>Actinomycetes</taxon>
        <taxon>Actinopolysporales</taxon>
        <taxon>Actinopolysporaceae</taxon>
        <taxon>Actinopolyspora</taxon>
    </lineage>
</organism>
<feature type="domain" description="Glutamate-ammonia ligase adenylyltransferase repeated" evidence="8">
    <location>
        <begin position="607"/>
        <end position="853"/>
    </location>
</feature>
<evidence type="ECO:0000256" key="6">
    <source>
        <dbReference type="ARBA" id="ARBA00023268"/>
    </source>
</evidence>
<evidence type="ECO:0000256" key="5">
    <source>
        <dbReference type="ARBA" id="ARBA00022842"/>
    </source>
</evidence>
<comment type="catalytic activity">
    <reaction evidence="7">
        <text>[glutamine synthetase]-O(4)-(5'-adenylyl)-L-tyrosine + phosphate = [glutamine synthetase]-L-tyrosine + ADP</text>
        <dbReference type="Rhea" id="RHEA:43716"/>
        <dbReference type="Rhea" id="RHEA-COMP:10660"/>
        <dbReference type="Rhea" id="RHEA-COMP:10661"/>
        <dbReference type="ChEBI" id="CHEBI:43474"/>
        <dbReference type="ChEBI" id="CHEBI:46858"/>
        <dbReference type="ChEBI" id="CHEBI:83624"/>
        <dbReference type="ChEBI" id="CHEBI:456216"/>
        <dbReference type="EC" id="2.7.7.89"/>
    </reaction>
</comment>
<dbReference type="InParanoid" id="A0A2T0H0S9"/>
<dbReference type="PANTHER" id="PTHR30621">
    <property type="entry name" value="GLUTAMINE SYNTHETASE ADENYLYLTRANSFERASE"/>
    <property type="match status" value="1"/>
</dbReference>
<evidence type="ECO:0000256" key="1">
    <source>
        <dbReference type="ARBA" id="ARBA00022679"/>
    </source>
</evidence>
<dbReference type="STRING" id="1050202.GCA_000384035_00855"/>
<dbReference type="GO" id="GO:0005829">
    <property type="term" value="C:cytosol"/>
    <property type="evidence" value="ECO:0007669"/>
    <property type="project" value="TreeGrafter"/>
</dbReference>
<dbReference type="FunCoup" id="A0A2T0H0S9">
    <property type="interactions" value="3"/>
</dbReference>
<dbReference type="Proteomes" id="UP000239352">
    <property type="component" value="Unassembled WGS sequence"/>
</dbReference>
<dbReference type="Gene3D" id="1.20.120.330">
    <property type="entry name" value="Nucleotidyltransferases domain 2"/>
    <property type="match status" value="2"/>
</dbReference>
<keyword evidence="3 7" id="KW-0547">Nucleotide-binding</keyword>
<keyword evidence="4 7" id="KW-0067">ATP-binding</keyword>
<dbReference type="GO" id="GO:0047388">
    <property type="term" value="F:[glutamine synthetase]-adenylyl-L-tyrosine phosphorylase activity"/>
    <property type="evidence" value="ECO:0007669"/>
    <property type="project" value="UniProtKB-EC"/>
</dbReference>
<proteinExistence type="inferred from homology"/>
<comment type="cofactor">
    <cofactor evidence="7">
        <name>Mg(2+)</name>
        <dbReference type="ChEBI" id="CHEBI:18420"/>
    </cofactor>
</comment>
<reference evidence="10 11" key="1">
    <citation type="submission" date="2018-03" db="EMBL/GenBank/DDBJ databases">
        <title>Actinopolyspora mortivallis from Sahara, screening for active biomolecules.</title>
        <authorList>
            <person name="Selama O."/>
            <person name="Wellington E.M.H."/>
            <person name="Hacene H."/>
        </authorList>
    </citation>
    <scope>NUCLEOTIDE SEQUENCE [LARGE SCALE GENOMIC DNA]</scope>
    <source>
        <strain evidence="10 11">M5A</strain>
    </source>
</reference>
<dbReference type="NCBIfam" id="NF010707">
    <property type="entry name" value="PRK14109.1"/>
    <property type="match status" value="1"/>
</dbReference>
<dbReference type="HAMAP" id="MF_00802">
    <property type="entry name" value="GlnE"/>
    <property type="match status" value="1"/>
</dbReference>
<feature type="region of interest" description="Adenylyl transferase" evidence="7">
    <location>
        <begin position="514"/>
        <end position="1025"/>
    </location>
</feature>
<keyword evidence="2 7" id="KW-0548">Nucleotidyltransferase</keyword>
<keyword evidence="11" id="KW-1185">Reference proteome</keyword>
<dbReference type="Pfam" id="PF03710">
    <property type="entry name" value="GlnE"/>
    <property type="match status" value="2"/>
</dbReference>
<dbReference type="Gene3D" id="3.30.460.10">
    <property type="entry name" value="Beta Polymerase, domain 2"/>
    <property type="match status" value="2"/>
</dbReference>
<dbReference type="InterPro" id="IPR005190">
    <property type="entry name" value="GlnE_rpt_dom"/>
</dbReference>
<comment type="catalytic activity">
    <reaction evidence="7">
        <text>[glutamine synthetase]-L-tyrosine + ATP = [glutamine synthetase]-O(4)-(5'-adenylyl)-L-tyrosine + diphosphate</text>
        <dbReference type="Rhea" id="RHEA:18589"/>
        <dbReference type="Rhea" id="RHEA-COMP:10660"/>
        <dbReference type="Rhea" id="RHEA-COMP:10661"/>
        <dbReference type="ChEBI" id="CHEBI:30616"/>
        <dbReference type="ChEBI" id="CHEBI:33019"/>
        <dbReference type="ChEBI" id="CHEBI:46858"/>
        <dbReference type="ChEBI" id="CHEBI:83624"/>
        <dbReference type="EC" id="2.7.7.42"/>
    </reaction>
</comment>
<dbReference type="SUPFAM" id="SSF81593">
    <property type="entry name" value="Nucleotidyltransferase substrate binding subunit/domain"/>
    <property type="match status" value="2"/>
</dbReference>
<dbReference type="InterPro" id="IPR013546">
    <property type="entry name" value="PII_UdlTrfase/GS_AdlTrfase"/>
</dbReference>
<sequence>MARSNWQRSAAPSPARYGFSDVGRAEAQLRAAGWWFDSGPLPEAEEVLGALSQAPDPDLALHSVDRLREALGPGWTELSERLLEDRGLRARLFATVGYSGALADHLVAHPRDWRRLAEEQHTAEFDVRRFTVELLRCVGGVDETPPHPPERPVAELRGTAAISELRTVYRGLLLEIAAADLAGVVDSSLSAPSYERVTGWLSELAVAALRAAWAVAAAELGEGETTPRLAVIAMGKCGGYELNYVSDVDVVFVAESEEDVSRGTRLASTLMRVAGSAFFDVDAALRPEGKAGALVRTLDGHLTYYRRWARTWEFQALLKARPVAGDPDLGRRYVEAVRPLVWTAAERENFVPDVRSMRRRVEQHVPPDQLDRELKLGRGGLRDVEFAVQLLQLVHGRGDESVRSRSTTEALRALGGQGYVGRSDSSAMAESYVFLRGVEHRLQLRRLRRTHLFPAEEERDKLYHLARAMGLRSQGNREASEVLLAEYRRQSSRVRRLHEKLFYRPLLESVAKVPSEALRLTTTAAVQRLSALGYTSPEGALRHIAALTSGMSRRASIQGTLLPVLLDLLANTPDPDGGLLAYRNVSEALADTPWYLRLLRDEAVVVERLAVLLGTSKLVPELLVRAPEVLRLLSDTDELAGRDSTEVARSLRSAVARHVEPERAASTARSLRRHEMLRLACADLLGVLDPRAVFHALSSVWVAVLQATLEACVRDVAARPEWSGPSGVVDACREPASIAVIGMGRLGGAELGYGSDADVLFVCEPTGGIEDSTAVRFATTVVEQVRRVLGRSSQDPPLEVDTGLRPEGRSGPLVRTLDSYLNYYRRWSQVWESQALLRASPVAGDVDLGERFCRAVDALRYPSGGLDARGVREIRRIKARVDAERLPRGADPNTHTKLGRGGLADVEWTLQLLQLRFADEFPELRTTSTVEGLRAAARVGVLAEEDAATLEHAWMFAMRARNAVMLVRGKGGDQLPKRSGELNAVATALGYPLESDPGRMVDDYLRATRRARRVVERVFYDDRRM</sequence>
<dbReference type="InterPro" id="IPR043519">
    <property type="entry name" value="NT_sf"/>
</dbReference>
<comment type="similarity">
    <text evidence="7">Belongs to the GlnE family.</text>
</comment>
<keyword evidence="1 7" id="KW-0808">Transferase</keyword>
<comment type="function">
    <text evidence="7">Involved in the regulation of glutamine synthetase GlnA, a key enzyme in the process to assimilate ammonia. When cellular nitrogen levels are high, the C-terminal adenylyl transferase (AT) inactivates GlnA by covalent transfer of an adenylyl group from ATP to specific tyrosine residue of GlnA, thus reducing its activity. Conversely, when nitrogen levels are low, the N-terminal adenylyl removase (AR) activates GlnA by removing the adenylyl group by phosphorolysis, increasing its activity. The regulatory region of GlnE binds the signal transduction protein PII (GlnB) which indicates the nitrogen status of the cell.</text>
</comment>
<evidence type="ECO:0000256" key="4">
    <source>
        <dbReference type="ARBA" id="ARBA00022840"/>
    </source>
</evidence>
<dbReference type="SUPFAM" id="SSF81301">
    <property type="entry name" value="Nucleotidyltransferase"/>
    <property type="match status" value="2"/>
</dbReference>
<evidence type="ECO:0000256" key="2">
    <source>
        <dbReference type="ARBA" id="ARBA00022695"/>
    </source>
</evidence>
<evidence type="ECO:0000259" key="9">
    <source>
        <dbReference type="Pfam" id="PF08335"/>
    </source>
</evidence>
<dbReference type="InterPro" id="IPR023057">
    <property type="entry name" value="GlnE"/>
</dbReference>
<feature type="region of interest" description="Adenylyl removase" evidence="7">
    <location>
        <begin position="1"/>
        <end position="506"/>
    </location>
</feature>
<evidence type="ECO:0000313" key="11">
    <source>
        <dbReference type="Proteomes" id="UP000239352"/>
    </source>
</evidence>
<evidence type="ECO:0000259" key="8">
    <source>
        <dbReference type="Pfam" id="PF03710"/>
    </source>
</evidence>
<gene>
    <name evidence="7" type="primary">glnE</name>
    <name evidence="10" type="ORF">CEP50_00010</name>
</gene>
<protein>
    <recommendedName>
        <fullName evidence="7">Bifunctional glutamine synthetase adenylyltransferase/adenylyl-removing enzyme</fullName>
    </recommendedName>
    <alternativeName>
        <fullName evidence="7">ATP:glutamine synthetase adenylyltransferase</fullName>
    </alternativeName>
    <alternativeName>
        <fullName evidence="7">ATase</fullName>
    </alternativeName>
    <domain>
        <recommendedName>
            <fullName evidence="7">Glutamine synthetase adenylyl-L-tyrosine phosphorylase</fullName>
            <ecNumber evidence="7">2.7.7.89</ecNumber>
        </recommendedName>
        <alternativeName>
            <fullName evidence="7">Adenylyl removase</fullName>
            <shortName evidence="7">AR</shortName>
            <shortName evidence="7">AT-N</shortName>
        </alternativeName>
    </domain>
    <domain>
        <recommendedName>
            <fullName evidence="7">Glutamine synthetase adenylyl transferase</fullName>
            <ecNumber evidence="7">2.7.7.42</ecNumber>
        </recommendedName>
        <alternativeName>
            <fullName evidence="7">Adenylyl transferase</fullName>
            <shortName evidence="7">AT</shortName>
            <shortName evidence="7">AT-C</shortName>
        </alternativeName>
    </domain>
</protein>
<dbReference type="RefSeq" id="WP_106111854.1">
    <property type="nucleotide sequence ID" value="NZ_PVSR01000001.1"/>
</dbReference>
<dbReference type="GO" id="GO:0000820">
    <property type="term" value="P:regulation of glutamine family amino acid metabolic process"/>
    <property type="evidence" value="ECO:0007669"/>
    <property type="project" value="UniProtKB-UniRule"/>
</dbReference>
<evidence type="ECO:0000256" key="3">
    <source>
        <dbReference type="ARBA" id="ARBA00022741"/>
    </source>
</evidence>
<keyword evidence="6 7" id="KW-0511">Multifunctional enzyme</keyword>
<accession>A0A2T0H0S9</accession>
<evidence type="ECO:0000256" key="7">
    <source>
        <dbReference type="HAMAP-Rule" id="MF_00802"/>
    </source>
</evidence>
<dbReference type="GO" id="GO:0000287">
    <property type="term" value="F:magnesium ion binding"/>
    <property type="evidence" value="ECO:0007669"/>
    <property type="project" value="UniProtKB-UniRule"/>
</dbReference>
<dbReference type="Pfam" id="PF08335">
    <property type="entry name" value="GlnD_UR_UTase"/>
    <property type="match status" value="2"/>
</dbReference>
<feature type="domain" description="PII-uridylyltransferase/Glutamine-synthetase adenylyltransferase" evidence="9">
    <location>
        <begin position="878"/>
        <end position="1019"/>
    </location>
</feature>
<keyword evidence="5 7" id="KW-0460">Magnesium</keyword>
<dbReference type="EC" id="2.7.7.42" evidence="7"/>
<dbReference type="PANTHER" id="PTHR30621:SF0">
    <property type="entry name" value="BIFUNCTIONAL GLUTAMINE SYNTHETASE ADENYLYLTRANSFERASE_ADENYLYL-REMOVING ENZYME"/>
    <property type="match status" value="1"/>
</dbReference>
<dbReference type="EC" id="2.7.7.89" evidence="7"/>
<feature type="domain" description="Glutamate-ammonia ligase adenylyltransferase repeated" evidence="8">
    <location>
        <begin position="159"/>
        <end position="332"/>
    </location>
</feature>
<dbReference type="AlphaFoldDB" id="A0A2T0H0S9"/>
<dbReference type="CDD" id="cd05401">
    <property type="entry name" value="NT_GlnE_GlnD_like"/>
    <property type="match status" value="2"/>
</dbReference>
<dbReference type="GO" id="GO:0008882">
    <property type="term" value="F:[glutamate-ammonia-ligase] adenylyltransferase activity"/>
    <property type="evidence" value="ECO:0007669"/>
    <property type="project" value="UniProtKB-UniRule"/>
</dbReference>
<name>A0A2T0H0S9_ACTMO</name>
<dbReference type="GO" id="GO:0005524">
    <property type="term" value="F:ATP binding"/>
    <property type="evidence" value="ECO:0007669"/>
    <property type="project" value="UniProtKB-UniRule"/>
</dbReference>
<comment type="caution">
    <text evidence="10">The sequence shown here is derived from an EMBL/GenBank/DDBJ whole genome shotgun (WGS) entry which is preliminary data.</text>
</comment>
<evidence type="ECO:0000313" key="10">
    <source>
        <dbReference type="EMBL" id="PRW64969.1"/>
    </source>
</evidence>